<keyword evidence="3" id="KW-0489">Methyltransferase</keyword>
<feature type="domain" description="Ribosomal RNA methyltransferase FtsJ" evidence="8">
    <location>
        <begin position="97"/>
        <end position="369"/>
    </location>
</feature>
<evidence type="ECO:0000259" key="8">
    <source>
        <dbReference type="Pfam" id="PF01728"/>
    </source>
</evidence>
<dbReference type="AlphaFoldDB" id="A0AAD6J1W5"/>
<dbReference type="GO" id="GO:0005739">
    <property type="term" value="C:mitochondrion"/>
    <property type="evidence" value="ECO:0007669"/>
    <property type="project" value="TreeGrafter"/>
</dbReference>
<accession>A0AAD6J1W5</accession>
<keyword evidence="4" id="KW-0808">Transferase</keyword>
<name>A0AAD6J1W5_DREDA</name>
<gene>
    <name evidence="9" type="ORF">Dda_4822</name>
</gene>
<evidence type="ECO:0000256" key="2">
    <source>
        <dbReference type="ARBA" id="ARBA00022552"/>
    </source>
</evidence>
<proteinExistence type="inferred from homology"/>
<comment type="caution">
    <text evidence="9">The sequence shown here is derived from an EMBL/GenBank/DDBJ whole genome shotgun (WGS) entry which is preliminary data.</text>
</comment>
<evidence type="ECO:0000256" key="7">
    <source>
        <dbReference type="SAM" id="MobiDB-lite"/>
    </source>
</evidence>
<dbReference type="PANTHER" id="PTHR10920:SF18">
    <property type="entry name" value="RRNA METHYLTRANSFERASE 2, MITOCHONDRIAL"/>
    <property type="match status" value="1"/>
</dbReference>
<organism evidence="9 10">
    <name type="scientific">Drechslerella dactyloides</name>
    <name type="common">Nematode-trapping fungus</name>
    <name type="synonym">Arthrobotrys dactyloides</name>
    <dbReference type="NCBI Taxonomy" id="74499"/>
    <lineage>
        <taxon>Eukaryota</taxon>
        <taxon>Fungi</taxon>
        <taxon>Dikarya</taxon>
        <taxon>Ascomycota</taxon>
        <taxon>Pezizomycotina</taxon>
        <taxon>Orbiliomycetes</taxon>
        <taxon>Orbiliales</taxon>
        <taxon>Orbiliaceae</taxon>
        <taxon>Drechslerella</taxon>
    </lineage>
</organism>
<comment type="similarity">
    <text evidence="1">Belongs to the class I-like SAM-binding methyltransferase superfamily. RNA methyltransferase RlmE family.</text>
</comment>
<keyword evidence="5" id="KW-0949">S-adenosyl-L-methionine</keyword>
<sequence length="440" mass="48951">MISRRYLRLLTDLAFDDAPVLGRCARHAQSRLSLSPSCLLRQQRQFAREANPHTPRFLTSRQFSTTLPCSAAKKKQKLWLMRQSQDHEVLEAKVMQYKSRAAFKLLQIDDEYKLLKPGMTVVDLGYAPGSWSQVAVAKTAPGGRVIGVDLLPAPPPKGASSIQGNFLDPGVQASIRRYLSDQSRGRARVTPTLIPTATEKFTVTKQVATPPVLQLDNSASQGYIAQERRDSKHDEEEEKADTAADKPTQAEKERNTVDVVLSDMCEPWPLTYGFHLRTVVTPFRHQRLMNTSGVPVTDHARSMELCYSAFKFCIDVLRPGGSFVCKFYQGSDDDAFFKRLEIAFTTVGKVKPEASREASKECYFVAQGKRSGITRADVGLEPQEGMPRRKRTLNPVQKALLAEKLMEAAPAPKRPGYGWTYAAPKSEDSVLTADDPAKSS</sequence>
<feature type="compositionally biased region" description="Basic and acidic residues" evidence="7">
    <location>
        <begin position="226"/>
        <end position="255"/>
    </location>
</feature>
<dbReference type="HAMAP" id="MF_01547">
    <property type="entry name" value="RNA_methyltr_E"/>
    <property type="match status" value="1"/>
</dbReference>
<evidence type="ECO:0000256" key="1">
    <source>
        <dbReference type="ARBA" id="ARBA00009258"/>
    </source>
</evidence>
<evidence type="ECO:0000313" key="10">
    <source>
        <dbReference type="Proteomes" id="UP001221413"/>
    </source>
</evidence>
<evidence type="ECO:0000256" key="5">
    <source>
        <dbReference type="ARBA" id="ARBA00022691"/>
    </source>
</evidence>
<dbReference type="InterPro" id="IPR050082">
    <property type="entry name" value="RNA_methyltr_RlmE"/>
</dbReference>
<feature type="region of interest" description="Disordered" evidence="7">
    <location>
        <begin position="218"/>
        <end position="255"/>
    </location>
</feature>
<evidence type="ECO:0000256" key="4">
    <source>
        <dbReference type="ARBA" id="ARBA00022679"/>
    </source>
</evidence>
<dbReference type="InterPro" id="IPR029063">
    <property type="entry name" value="SAM-dependent_MTases_sf"/>
</dbReference>
<dbReference type="EMBL" id="JAQGDS010000005">
    <property type="protein sequence ID" value="KAJ6260596.1"/>
    <property type="molecule type" value="Genomic_DNA"/>
</dbReference>
<evidence type="ECO:0000256" key="6">
    <source>
        <dbReference type="ARBA" id="ARBA00041184"/>
    </source>
</evidence>
<evidence type="ECO:0000313" key="9">
    <source>
        <dbReference type="EMBL" id="KAJ6260596.1"/>
    </source>
</evidence>
<dbReference type="Gene3D" id="3.40.50.150">
    <property type="entry name" value="Vaccinia Virus protein VP39"/>
    <property type="match status" value="1"/>
</dbReference>
<dbReference type="Proteomes" id="UP001221413">
    <property type="component" value="Unassembled WGS sequence"/>
</dbReference>
<dbReference type="InterPro" id="IPR015507">
    <property type="entry name" value="rRNA-MeTfrase_E"/>
</dbReference>
<keyword evidence="10" id="KW-1185">Reference proteome</keyword>
<dbReference type="PANTHER" id="PTHR10920">
    <property type="entry name" value="RIBOSOMAL RNA METHYLTRANSFERASE"/>
    <property type="match status" value="1"/>
</dbReference>
<dbReference type="Pfam" id="PF01728">
    <property type="entry name" value="FtsJ"/>
    <property type="match status" value="1"/>
</dbReference>
<protein>
    <recommendedName>
        <fullName evidence="6">rRNA methyltransferase 2, mitochondrial</fullName>
    </recommendedName>
</protein>
<dbReference type="SUPFAM" id="SSF53335">
    <property type="entry name" value="S-adenosyl-L-methionine-dependent methyltransferases"/>
    <property type="match status" value="1"/>
</dbReference>
<reference evidence="9" key="1">
    <citation type="submission" date="2023-01" db="EMBL/GenBank/DDBJ databases">
        <title>The chitinases involved in constricting ring structure development in the nematode-trapping fungus Drechslerella dactyloides.</title>
        <authorList>
            <person name="Wang R."/>
            <person name="Zhang L."/>
            <person name="Tang P."/>
            <person name="Li S."/>
            <person name="Liang L."/>
        </authorList>
    </citation>
    <scope>NUCLEOTIDE SEQUENCE</scope>
    <source>
        <strain evidence="9">YMF1.00031</strain>
    </source>
</reference>
<dbReference type="GO" id="GO:0008650">
    <property type="term" value="F:rRNA (uridine-2'-O-)-methyltransferase activity"/>
    <property type="evidence" value="ECO:0007669"/>
    <property type="project" value="TreeGrafter"/>
</dbReference>
<evidence type="ECO:0000256" key="3">
    <source>
        <dbReference type="ARBA" id="ARBA00022603"/>
    </source>
</evidence>
<keyword evidence="2" id="KW-0698">rRNA processing</keyword>
<dbReference type="InterPro" id="IPR002877">
    <property type="entry name" value="RNA_MeTrfase_FtsJ_dom"/>
</dbReference>